<dbReference type="SUPFAM" id="SSF56176">
    <property type="entry name" value="FAD-binding/transporter-associated domain-like"/>
    <property type="match status" value="1"/>
</dbReference>
<dbReference type="Pfam" id="PF01565">
    <property type="entry name" value="FAD_binding_4"/>
    <property type="match status" value="1"/>
</dbReference>
<dbReference type="InterPro" id="IPR050416">
    <property type="entry name" value="FAD-linked_Oxidoreductase"/>
</dbReference>
<reference evidence="7 8" key="2">
    <citation type="submission" date="2015-05" db="EMBL/GenBank/DDBJ databases">
        <title>Distinctive expansion of gene families associated with plant cell wall degradation and secondary metabolism in the genomes of grapevine trunk pathogens.</title>
        <authorList>
            <person name="Lawrence D.P."/>
            <person name="Travadon R."/>
            <person name="Rolshausen P.E."/>
            <person name="Baumgartner K."/>
        </authorList>
    </citation>
    <scope>NUCLEOTIDE SEQUENCE [LARGE SCALE GENOMIC DNA]</scope>
    <source>
        <strain evidence="7">DS831</strain>
    </source>
</reference>
<dbReference type="PROSITE" id="PS51387">
    <property type="entry name" value="FAD_PCMH"/>
    <property type="match status" value="1"/>
</dbReference>
<gene>
    <name evidence="7" type="ORF">UCDDS831_g01993</name>
</gene>
<comment type="cofactor">
    <cofactor evidence="1">
        <name>FAD</name>
        <dbReference type="ChEBI" id="CHEBI:57692"/>
    </cofactor>
</comment>
<protein>
    <submittedName>
        <fullName evidence="7">Putative 6-hydroxy-d-nicotine oxidase</fullName>
    </submittedName>
</protein>
<accession>A0A0G2HAN4</accession>
<dbReference type="InterPro" id="IPR016166">
    <property type="entry name" value="FAD-bd_PCMH"/>
</dbReference>
<evidence type="ECO:0000256" key="1">
    <source>
        <dbReference type="ARBA" id="ARBA00001974"/>
    </source>
</evidence>
<dbReference type="Gene3D" id="3.30.43.10">
    <property type="entry name" value="Uridine Diphospho-n-acetylenolpyruvylglucosamine Reductase, domain 2"/>
    <property type="match status" value="1"/>
</dbReference>
<name>A0A0G2HAN4_9PEZI</name>
<evidence type="ECO:0000313" key="8">
    <source>
        <dbReference type="Proteomes" id="UP000034182"/>
    </source>
</evidence>
<reference evidence="7 8" key="1">
    <citation type="submission" date="2015-03" db="EMBL/GenBank/DDBJ databases">
        <authorList>
            <person name="Morales-Cruz A."/>
            <person name="Amrine K.C."/>
            <person name="Cantu D."/>
        </authorList>
    </citation>
    <scope>NUCLEOTIDE SEQUENCE [LARGE SCALE GENOMIC DNA]</scope>
    <source>
        <strain evidence="7">DS831</strain>
    </source>
</reference>
<dbReference type="Gene3D" id="3.30.465.10">
    <property type="match status" value="1"/>
</dbReference>
<proteinExistence type="inferred from homology"/>
<dbReference type="Proteomes" id="UP000034182">
    <property type="component" value="Unassembled WGS sequence"/>
</dbReference>
<dbReference type="InterPro" id="IPR006094">
    <property type="entry name" value="Oxid_FAD_bind_N"/>
</dbReference>
<evidence type="ECO:0000256" key="2">
    <source>
        <dbReference type="ARBA" id="ARBA00005466"/>
    </source>
</evidence>
<evidence type="ECO:0000256" key="4">
    <source>
        <dbReference type="ARBA" id="ARBA00022827"/>
    </source>
</evidence>
<organism evidence="7 8">
    <name type="scientific">Diplodia seriata</name>
    <dbReference type="NCBI Taxonomy" id="420778"/>
    <lineage>
        <taxon>Eukaryota</taxon>
        <taxon>Fungi</taxon>
        <taxon>Dikarya</taxon>
        <taxon>Ascomycota</taxon>
        <taxon>Pezizomycotina</taxon>
        <taxon>Dothideomycetes</taxon>
        <taxon>Dothideomycetes incertae sedis</taxon>
        <taxon>Botryosphaeriales</taxon>
        <taxon>Botryosphaeriaceae</taxon>
        <taxon>Diplodia</taxon>
    </lineage>
</organism>
<dbReference type="InterPro" id="IPR016169">
    <property type="entry name" value="FAD-bd_PCMH_sub2"/>
</dbReference>
<dbReference type="InterPro" id="IPR036318">
    <property type="entry name" value="FAD-bd_PCMH-like_sf"/>
</dbReference>
<dbReference type="Gene3D" id="3.40.462.20">
    <property type="match status" value="1"/>
</dbReference>
<keyword evidence="3" id="KW-0285">Flavoprotein</keyword>
<dbReference type="InterPro" id="IPR012951">
    <property type="entry name" value="BBE"/>
</dbReference>
<dbReference type="InterPro" id="IPR016167">
    <property type="entry name" value="FAD-bd_PCMH_sub1"/>
</dbReference>
<evidence type="ECO:0000256" key="3">
    <source>
        <dbReference type="ARBA" id="ARBA00022630"/>
    </source>
</evidence>
<comment type="similarity">
    <text evidence="2">Belongs to the oxygen-dependent FAD-linked oxidoreductase family.</text>
</comment>
<evidence type="ECO:0000313" key="7">
    <source>
        <dbReference type="EMBL" id="KKY25650.1"/>
    </source>
</evidence>
<dbReference type="PANTHER" id="PTHR42973">
    <property type="entry name" value="BINDING OXIDOREDUCTASE, PUTATIVE (AFU_ORTHOLOGUE AFUA_1G17690)-RELATED"/>
    <property type="match status" value="1"/>
</dbReference>
<dbReference type="AlphaFoldDB" id="A0A0G2HAN4"/>
<dbReference type="Pfam" id="PF08031">
    <property type="entry name" value="BBE"/>
    <property type="match status" value="1"/>
</dbReference>
<sequence length="472" mass="49450">MGSSNLVSELRSALPDVEVVTPQSPNYRKSIERWSDASVKEAAIIVYPVTAAAVSTTIKLATLHAMPLIVSGGQHSTSGDSSITNGLVIDLSRMRSVFVDARARTITAGGGCTWRDVDEAGALHGLATVGGTVNHTGIGGLTLGGGYGFLSGLHGLTVDNLAAVEMVLADGAIVVASEEENTDLFWAARGAGASFGVATQFTYRAHEVPRGVFMGMLMFPPACAAKLVEAANRATGADSDGRTVVHAALMAAPPGGLPGLDEGETVVVGAVVFHCGPEAQAREVLAPLLGLGALVDTTAEMPYSAVNGVLAAAAPRGGRKSIKGASFPQPLEAEKFVRTLDVFRAFVKEVPAAGKSLVSFENMKTEMICEPAVGAMAMPHRSGRLQCAIMCAWEGEEHDEAVRQWGRRIAAVVNEPGKADEGRENFEYVNYDGNGSGPEIVYGPNYQQLSKLKAKYDPTNVFKKNVQIKPAA</sequence>
<evidence type="ECO:0000259" key="6">
    <source>
        <dbReference type="PROSITE" id="PS51387"/>
    </source>
</evidence>
<dbReference type="EMBL" id="LAQI01000036">
    <property type="protein sequence ID" value="KKY25650.1"/>
    <property type="molecule type" value="Genomic_DNA"/>
</dbReference>
<dbReference type="GO" id="GO:0016491">
    <property type="term" value="F:oxidoreductase activity"/>
    <property type="evidence" value="ECO:0007669"/>
    <property type="project" value="UniProtKB-KW"/>
</dbReference>
<dbReference type="GO" id="GO:0071949">
    <property type="term" value="F:FAD binding"/>
    <property type="evidence" value="ECO:0007669"/>
    <property type="project" value="InterPro"/>
</dbReference>
<keyword evidence="5" id="KW-0560">Oxidoreductase</keyword>
<dbReference type="PANTHER" id="PTHR42973:SF39">
    <property type="entry name" value="FAD-BINDING PCMH-TYPE DOMAIN-CONTAINING PROTEIN"/>
    <property type="match status" value="1"/>
</dbReference>
<feature type="domain" description="FAD-binding PCMH-type" evidence="6">
    <location>
        <begin position="38"/>
        <end position="208"/>
    </location>
</feature>
<evidence type="ECO:0000256" key="5">
    <source>
        <dbReference type="ARBA" id="ARBA00023002"/>
    </source>
</evidence>
<comment type="caution">
    <text evidence="7">The sequence shown here is derived from an EMBL/GenBank/DDBJ whole genome shotgun (WGS) entry which is preliminary data.</text>
</comment>
<keyword evidence="4" id="KW-0274">FAD</keyword>